<gene>
    <name evidence="9" type="ORF">GGX14DRAFT_522270</name>
</gene>
<keyword evidence="3 9" id="KW-0808">Transferase</keyword>
<keyword evidence="5 7" id="KW-1133">Transmembrane helix</keyword>
<dbReference type="EMBL" id="JARJCW010000038">
    <property type="protein sequence ID" value="KAJ7206759.1"/>
    <property type="molecule type" value="Genomic_DNA"/>
</dbReference>
<comment type="subcellular location">
    <subcellularLocation>
        <location evidence="1">Membrane</location>
        <topology evidence="1">Multi-pass membrane protein</topology>
    </subcellularLocation>
</comment>
<feature type="domain" description="Wax synthase" evidence="8">
    <location>
        <begin position="229"/>
        <end position="316"/>
    </location>
</feature>
<comment type="similarity">
    <text evidence="2">Belongs to the wax synthase family.</text>
</comment>
<keyword evidence="4 7" id="KW-0812">Transmembrane</keyword>
<dbReference type="Pfam" id="PF13813">
    <property type="entry name" value="MBOAT_2"/>
    <property type="match status" value="1"/>
</dbReference>
<evidence type="ECO:0000256" key="7">
    <source>
        <dbReference type="SAM" id="Phobius"/>
    </source>
</evidence>
<dbReference type="PANTHER" id="PTHR31595:SF27">
    <property type="entry name" value="WAX SYNTHASE DOMAIN-CONTAINING PROTEIN-RELATED"/>
    <property type="match status" value="1"/>
</dbReference>
<dbReference type="InterPro" id="IPR044851">
    <property type="entry name" value="Wax_synthase"/>
</dbReference>
<accession>A0AAD6YD75</accession>
<dbReference type="GO" id="GO:0006629">
    <property type="term" value="P:lipid metabolic process"/>
    <property type="evidence" value="ECO:0007669"/>
    <property type="project" value="InterPro"/>
</dbReference>
<evidence type="ECO:0000256" key="5">
    <source>
        <dbReference type="ARBA" id="ARBA00022989"/>
    </source>
</evidence>
<sequence length="389" mass="43391">MQKYYDIDRKTLSQIARLGCLFVFFSILALVVKPSPYRRLLFLPVLAISLRLLSLSTGNHTLDYCIGAAYFPYFFAASDYILLTDVQRELRLVQPPQRADELPENAPLSRRIAWATALLSSQRGLGWAHEPRHALPPRPPASTSRGAFVRAQLARAAAAALLFEAANLYTSARIPALYAGGPRLTAQGWAARYLAVWAWVVPVAALSELGHALNAALSVAAGAATPSDWPPIQGSPALAWSVRNFWGRVWHQGMRRSVSAHGRFVAHRMLRLARGSAASAYMQLYAAFFVSGVAHYLPEYMALRHWGGGALRFFVLQAVAITLEDGVQVAGRRLGMAASWKWKAVGYFWVWSWFAFCLPIWQDPLLHAGVFEEVRYSAIKWLLKRRQQV</sequence>
<evidence type="ECO:0000259" key="8">
    <source>
        <dbReference type="Pfam" id="PF13813"/>
    </source>
</evidence>
<evidence type="ECO:0000256" key="4">
    <source>
        <dbReference type="ARBA" id="ARBA00022692"/>
    </source>
</evidence>
<dbReference type="GO" id="GO:0016020">
    <property type="term" value="C:membrane"/>
    <property type="evidence" value="ECO:0007669"/>
    <property type="project" value="UniProtKB-SubCell"/>
</dbReference>
<name>A0AAD6YD75_9AGAR</name>
<comment type="caution">
    <text evidence="9">The sequence shown here is derived from an EMBL/GenBank/DDBJ whole genome shotgun (WGS) entry which is preliminary data.</text>
</comment>
<keyword evidence="6 7" id="KW-0472">Membrane</keyword>
<dbReference type="PANTHER" id="PTHR31595">
    <property type="entry name" value="LONG-CHAIN-ALCOHOL O-FATTY-ACYLTRANSFERASE 3-RELATED"/>
    <property type="match status" value="1"/>
</dbReference>
<dbReference type="InterPro" id="IPR032805">
    <property type="entry name" value="Wax_synthase_dom"/>
</dbReference>
<keyword evidence="10" id="KW-1185">Reference proteome</keyword>
<evidence type="ECO:0000313" key="10">
    <source>
        <dbReference type="Proteomes" id="UP001219525"/>
    </source>
</evidence>
<evidence type="ECO:0000256" key="1">
    <source>
        <dbReference type="ARBA" id="ARBA00004141"/>
    </source>
</evidence>
<organism evidence="9 10">
    <name type="scientific">Mycena pura</name>
    <dbReference type="NCBI Taxonomy" id="153505"/>
    <lineage>
        <taxon>Eukaryota</taxon>
        <taxon>Fungi</taxon>
        <taxon>Dikarya</taxon>
        <taxon>Basidiomycota</taxon>
        <taxon>Agaricomycotina</taxon>
        <taxon>Agaricomycetes</taxon>
        <taxon>Agaricomycetidae</taxon>
        <taxon>Agaricales</taxon>
        <taxon>Marasmiineae</taxon>
        <taxon>Mycenaceae</taxon>
        <taxon>Mycena</taxon>
    </lineage>
</organism>
<protein>
    <submittedName>
        <fullName evidence="9">Membrane bound O-acyl transferase family-domain-containing protein</fullName>
    </submittedName>
</protein>
<evidence type="ECO:0000256" key="3">
    <source>
        <dbReference type="ARBA" id="ARBA00022679"/>
    </source>
</evidence>
<evidence type="ECO:0000313" key="9">
    <source>
        <dbReference type="EMBL" id="KAJ7206759.1"/>
    </source>
</evidence>
<proteinExistence type="inferred from homology"/>
<dbReference type="GO" id="GO:0008374">
    <property type="term" value="F:O-acyltransferase activity"/>
    <property type="evidence" value="ECO:0007669"/>
    <property type="project" value="InterPro"/>
</dbReference>
<dbReference type="AlphaFoldDB" id="A0AAD6YD75"/>
<dbReference type="Proteomes" id="UP001219525">
    <property type="component" value="Unassembled WGS sequence"/>
</dbReference>
<reference evidence="9" key="1">
    <citation type="submission" date="2023-03" db="EMBL/GenBank/DDBJ databases">
        <title>Massive genome expansion in bonnet fungi (Mycena s.s.) driven by repeated elements and novel gene families across ecological guilds.</title>
        <authorList>
            <consortium name="Lawrence Berkeley National Laboratory"/>
            <person name="Harder C.B."/>
            <person name="Miyauchi S."/>
            <person name="Viragh M."/>
            <person name="Kuo A."/>
            <person name="Thoen E."/>
            <person name="Andreopoulos B."/>
            <person name="Lu D."/>
            <person name="Skrede I."/>
            <person name="Drula E."/>
            <person name="Henrissat B."/>
            <person name="Morin E."/>
            <person name="Kohler A."/>
            <person name="Barry K."/>
            <person name="LaButti K."/>
            <person name="Morin E."/>
            <person name="Salamov A."/>
            <person name="Lipzen A."/>
            <person name="Mereny Z."/>
            <person name="Hegedus B."/>
            <person name="Baldrian P."/>
            <person name="Stursova M."/>
            <person name="Weitz H."/>
            <person name="Taylor A."/>
            <person name="Grigoriev I.V."/>
            <person name="Nagy L.G."/>
            <person name="Martin F."/>
            <person name="Kauserud H."/>
        </authorList>
    </citation>
    <scope>NUCLEOTIDE SEQUENCE</scope>
    <source>
        <strain evidence="9">9144</strain>
    </source>
</reference>
<evidence type="ECO:0000256" key="6">
    <source>
        <dbReference type="ARBA" id="ARBA00023136"/>
    </source>
</evidence>
<evidence type="ECO:0000256" key="2">
    <source>
        <dbReference type="ARBA" id="ARBA00007282"/>
    </source>
</evidence>
<feature type="transmembrane region" description="Helical" evidence="7">
    <location>
        <begin position="12"/>
        <end position="32"/>
    </location>
</feature>